<dbReference type="Pfam" id="PF25601">
    <property type="entry name" value="AAA_lid_14"/>
    <property type="match status" value="1"/>
</dbReference>
<protein>
    <submittedName>
        <fullName evidence="10">Acetoacetate metabolism regulatory protein AtoC</fullName>
    </submittedName>
</protein>
<dbReference type="Gene3D" id="1.10.10.60">
    <property type="entry name" value="Homeodomain-like"/>
    <property type="match status" value="1"/>
</dbReference>
<dbReference type="InterPro" id="IPR002197">
    <property type="entry name" value="HTH_Fis"/>
</dbReference>
<dbReference type="InterPro" id="IPR002078">
    <property type="entry name" value="Sigma_54_int"/>
</dbReference>
<dbReference type="EMBL" id="BJTG01000007">
    <property type="protein sequence ID" value="GEJ58275.1"/>
    <property type="molecule type" value="Genomic_DNA"/>
</dbReference>
<keyword evidence="2" id="KW-0547">Nucleotide-binding</keyword>
<dbReference type="PROSITE" id="PS00688">
    <property type="entry name" value="SIGMA54_INTERACT_3"/>
    <property type="match status" value="1"/>
</dbReference>
<dbReference type="PANTHER" id="PTHR32071">
    <property type="entry name" value="TRANSCRIPTIONAL REGULATORY PROTEIN"/>
    <property type="match status" value="1"/>
</dbReference>
<evidence type="ECO:0000256" key="7">
    <source>
        <dbReference type="PROSITE-ProRule" id="PRU00169"/>
    </source>
</evidence>
<dbReference type="Gene3D" id="3.40.50.2300">
    <property type="match status" value="1"/>
</dbReference>
<dbReference type="PRINTS" id="PR01590">
    <property type="entry name" value="HTHFIS"/>
</dbReference>
<evidence type="ECO:0000256" key="4">
    <source>
        <dbReference type="ARBA" id="ARBA00023012"/>
    </source>
</evidence>
<dbReference type="InterPro" id="IPR003593">
    <property type="entry name" value="AAA+_ATPase"/>
</dbReference>
<proteinExistence type="predicted"/>
<dbReference type="SUPFAM" id="SSF52540">
    <property type="entry name" value="P-loop containing nucleoside triphosphate hydrolases"/>
    <property type="match status" value="1"/>
</dbReference>
<dbReference type="Proteomes" id="UP000503640">
    <property type="component" value="Unassembled WGS sequence"/>
</dbReference>
<dbReference type="GO" id="GO:0043565">
    <property type="term" value="F:sequence-specific DNA binding"/>
    <property type="evidence" value="ECO:0007669"/>
    <property type="project" value="InterPro"/>
</dbReference>
<name>A0A7I9VPE9_9BACT</name>
<keyword evidence="4" id="KW-0902">Two-component regulatory system</keyword>
<reference evidence="11" key="1">
    <citation type="journal article" date="2020" name="Appl. Environ. Microbiol.">
        <title>Diazotrophic Anaeromyxobacter Isolates from Soils.</title>
        <authorList>
            <person name="Masuda Y."/>
            <person name="Yamanaka H."/>
            <person name="Xu Z.X."/>
            <person name="Shiratori Y."/>
            <person name="Aono T."/>
            <person name="Amachi S."/>
            <person name="Senoo K."/>
            <person name="Itoh H."/>
        </authorList>
    </citation>
    <scope>NUCLEOTIDE SEQUENCE [LARGE SCALE GENOMIC DNA]</scope>
    <source>
        <strain evidence="11">R267</strain>
    </source>
</reference>
<dbReference type="Pfam" id="PF00158">
    <property type="entry name" value="Sigma54_activat"/>
    <property type="match status" value="1"/>
</dbReference>
<dbReference type="FunFam" id="3.40.50.300:FF:000006">
    <property type="entry name" value="DNA-binding transcriptional regulator NtrC"/>
    <property type="match status" value="1"/>
</dbReference>
<dbReference type="InterPro" id="IPR025944">
    <property type="entry name" value="Sigma_54_int_dom_CS"/>
</dbReference>
<dbReference type="PROSITE" id="PS00675">
    <property type="entry name" value="SIGMA54_INTERACT_1"/>
    <property type="match status" value="1"/>
</dbReference>
<evidence type="ECO:0000259" key="9">
    <source>
        <dbReference type="PROSITE" id="PS50110"/>
    </source>
</evidence>
<keyword evidence="11" id="KW-1185">Reference proteome</keyword>
<sequence>MSDRMGPAHVFVVDDDTSSRELLTRILSGEGHRVTALADGHEALARLGADGPPDLVVSDIRMGEVDGLQLTDALRERAPDTPVLLVTAFGNIDGAVEAIRRGAFDYISKPYDVDGIKVVVARALEQRRLALENRALRRDLRDKYRLENVVGRSEAMLQVYKTAARVAATDATVLIQGESGTGKELVARAIHAASPRAQRPFVAVDCGAIAEGVLESELFGHARGAFTGAQAMRRGLFEEANQGTLFLDEIGDVGQNLQARLLRALQEGTIRRVGTNETLAVDVRVVAASNRDLEQAVKEGRFREDLFYRLNVVTIRIPPLRDRREDIPLLAEHFAAKHGRSEGAAISPAARDLLVAYDWPGNVRELENVIARALALNPSGVVTPEDLAEHVRGARPAAASLAVVAGAAQERPTLAELERRYAAQVLQETGGNKTRAAEVLGIDRKTLYRLLGDEKE</sequence>
<dbReference type="CDD" id="cd00009">
    <property type="entry name" value="AAA"/>
    <property type="match status" value="1"/>
</dbReference>
<keyword evidence="5" id="KW-0805">Transcription regulation</keyword>
<evidence type="ECO:0000256" key="2">
    <source>
        <dbReference type="ARBA" id="ARBA00022741"/>
    </source>
</evidence>
<evidence type="ECO:0000259" key="8">
    <source>
        <dbReference type="PROSITE" id="PS50045"/>
    </source>
</evidence>
<feature type="domain" description="Response regulatory" evidence="9">
    <location>
        <begin position="9"/>
        <end position="124"/>
    </location>
</feature>
<dbReference type="SMART" id="SM00382">
    <property type="entry name" value="AAA"/>
    <property type="match status" value="1"/>
</dbReference>
<dbReference type="Gene3D" id="3.40.50.300">
    <property type="entry name" value="P-loop containing nucleotide triphosphate hydrolases"/>
    <property type="match status" value="1"/>
</dbReference>
<organism evidence="10 11">
    <name type="scientific">Anaeromyxobacter diazotrophicus</name>
    <dbReference type="NCBI Taxonomy" id="2590199"/>
    <lineage>
        <taxon>Bacteria</taxon>
        <taxon>Pseudomonadati</taxon>
        <taxon>Myxococcota</taxon>
        <taxon>Myxococcia</taxon>
        <taxon>Myxococcales</taxon>
        <taxon>Cystobacterineae</taxon>
        <taxon>Anaeromyxobacteraceae</taxon>
        <taxon>Anaeromyxobacter</taxon>
    </lineage>
</organism>
<gene>
    <name evidence="10" type="ORF">AMYX_30160</name>
</gene>
<evidence type="ECO:0000256" key="1">
    <source>
        <dbReference type="ARBA" id="ARBA00022553"/>
    </source>
</evidence>
<comment type="caution">
    <text evidence="10">The sequence shown here is derived from an EMBL/GenBank/DDBJ whole genome shotgun (WGS) entry which is preliminary data.</text>
</comment>
<dbReference type="SUPFAM" id="SSF46689">
    <property type="entry name" value="Homeodomain-like"/>
    <property type="match status" value="1"/>
</dbReference>
<dbReference type="InterPro" id="IPR027417">
    <property type="entry name" value="P-loop_NTPase"/>
</dbReference>
<dbReference type="GO" id="GO:0000160">
    <property type="term" value="P:phosphorelay signal transduction system"/>
    <property type="evidence" value="ECO:0007669"/>
    <property type="project" value="UniProtKB-KW"/>
</dbReference>
<dbReference type="PROSITE" id="PS50110">
    <property type="entry name" value="RESPONSE_REGULATORY"/>
    <property type="match status" value="1"/>
</dbReference>
<dbReference type="RefSeq" id="WP_235969650.1">
    <property type="nucleotide sequence ID" value="NZ_BJTG01000007.1"/>
</dbReference>
<evidence type="ECO:0000256" key="3">
    <source>
        <dbReference type="ARBA" id="ARBA00022840"/>
    </source>
</evidence>
<dbReference type="SUPFAM" id="SSF52172">
    <property type="entry name" value="CheY-like"/>
    <property type="match status" value="1"/>
</dbReference>
<dbReference type="Gene3D" id="1.10.8.60">
    <property type="match status" value="1"/>
</dbReference>
<keyword evidence="1 7" id="KW-0597">Phosphoprotein</keyword>
<keyword evidence="6" id="KW-0804">Transcription</keyword>
<dbReference type="Pfam" id="PF00072">
    <property type="entry name" value="Response_reg"/>
    <property type="match status" value="1"/>
</dbReference>
<evidence type="ECO:0000256" key="6">
    <source>
        <dbReference type="ARBA" id="ARBA00023163"/>
    </source>
</evidence>
<feature type="domain" description="Sigma-54 factor interaction" evidence="8">
    <location>
        <begin position="149"/>
        <end position="375"/>
    </location>
</feature>
<dbReference type="InterPro" id="IPR001789">
    <property type="entry name" value="Sig_transdc_resp-reg_receiver"/>
</dbReference>
<evidence type="ECO:0000313" key="11">
    <source>
        <dbReference type="Proteomes" id="UP000503640"/>
    </source>
</evidence>
<dbReference type="GO" id="GO:0005524">
    <property type="term" value="F:ATP binding"/>
    <property type="evidence" value="ECO:0007669"/>
    <property type="project" value="UniProtKB-KW"/>
</dbReference>
<dbReference type="InterPro" id="IPR011006">
    <property type="entry name" value="CheY-like_superfamily"/>
</dbReference>
<dbReference type="FunFam" id="3.40.50.2300:FF:000018">
    <property type="entry name" value="DNA-binding transcriptional regulator NtrC"/>
    <property type="match status" value="1"/>
</dbReference>
<dbReference type="InterPro" id="IPR058031">
    <property type="entry name" value="AAA_lid_NorR"/>
</dbReference>
<dbReference type="InterPro" id="IPR009057">
    <property type="entry name" value="Homeodomain-like_sf"/>
</dbReference>
<dbReference type="GO" id="GO:0006355">
    <property type="term" value="P:regulation of DNA-templated transcription"/>
    <property type="evidence" value="ECO:0007669"/>
    <property type="project" value="InterPro"/>
</dbReference>
<dbReference type="PROSITE" id="PS50045">
    <property type="entry name" value="SIGMA54_INTERACT_4"/>
    <property type="match status" value="1"/>
</dbReference>
<dbReference type="AlphaFoldDB" id="A0A7I9VPE9"/>
<accession>A0A7I9VPE9</accession>
<evidence type="ECO:0000256" key="5">
    <source>
        <dbReference type="ARBA" id="ARBA00023015"/>
    </source>
</evidence>
<dbReference type="Pfam" id="PF02954">
    <property type="entry name" value="HTH_8"/>
    <property type="match status" value="1"/>
</dbReference>
<dbReference type="SMART" id="SM00448">
    <property type="entry name" value="REC"/>
    <property type="match status" value="1"/>
</dbReference>
<evidence type="ECO:0000313" key="10">
    <source>
        <dbReference type="EMBL" id="GEJ58275.1"/>
    </source>
</evidence>
<feature type="modified residue" description="4-aspartylphosphate" evidence="7">
    <location>
        <position position="59"/>
    </location>
</feature>
<dbReference type="InterPro" id="IPR025662">
    <property type="entry name" value="Sigma_54_int_dom_ATP-bd_1"/>
</dbReference>
<keyword evidence="3" id="KW-0067">ATP-binding</keyword>